<dbReference type="PANTHER" id="PTHR30093">
    <property type="entry name" value="GENERAL SECRETION PATHWAY PROTEIN G"/>
    <property type="match status" value="1"/>
</dbReference>
<dbReference type="RefSeq" id="WP_168980839.1">
    <property type="nucleotide sequence ID" value="NZ_JABAGD010000001.1"/>
</dbReference>
<dbReference type="PROSITE" id="PS00409">
    <property type="entry name" value="PROKAR_NTER_METHYL"/>
    <property type="match status" value="1"/>
</dbReference>
<proteinExistence type="predicted"/>
<dbReference type="AlphaFoldDB" id="A0A7X9XMX8"/>
<dbReference type="SUPFAM" id="SSF54523">
    <property type="entry name" value="Pili subunits"/>
    <property type="match status" value="1"/>
</dbReference>
<dbReference type="Proteomes" id="UP000587880">
    <property type="component" value="Unassembled WGS sequence"/>
</dbReference>
<dbReference type="Gene3D" id="3.30.700.10">
    <property type="entry name" value="Glycoprotein, Type 4 Pilin"/>
    <property type="match status" value="1"/>
</dbReference>
<dbReference type="InterPro" id="IPR045584">
    <property type="entry name" value="Pilin-like"/>
</dbReference>
<evidence type="ECO:0000256" key="1">
    <source>
        <dbReference type="SAM" id="Phobius"/>
    </source>
</evidence>
<dbReference type="EMBL" id="JABAGD010000001">
    <property type="protein sequence ID" value="NMF03346.1"/>
    <property type="molecule type" value="Genomic_DNA"/>
</dbReference>
<gene>
    <name evidence="2" type="ORF">HF849_01070</name>
</gene>
<feature type="transmembrane region" description="Helical" evidence="1">
    <location>
        <begin position="12"/>
        <end position="34"/>
    </location>
</feature>
<dbReference type="InterPro" id="IPR012902">
    <property type="entry name" value="N_methyl_site"/>
</dbReference>
<accession>A0A7X9XMX8</accession>
<evidence type="ECO:0000313" key="2">
    <source>
        <dbReference type="EMBL" id="NMF03346.1"/>
    </source>
</evidence>
<name>A0A7X9XMX8_CLOBE</name>
<dbReference type="NCBIfam" id="TIGR02532">
    <property type="entry name" value="IV_pilin_GFxxxE"/>
    <property type="match status" value="1"/>
</dbReference>
<sequence>MKRVSLTNQKKKGFTLVELIIVIAIIAILAAIAIPKFGEMRQTANVKADIATAKNIATIVAADIADNKIKVDQSGDINALKDTNDNSVSILGDLDSGSATAKVAEGDGSNFNVVISKEGNVRVLVGNYEVYPTVSDGSNHDQG</sequence>
<dbReference type="Pfam" id="PF07963">
    <property type="entry name" value="N_methyl"/>
    <property type="match status" value="1"/>
</dbReference>
<reference evidence="2 3" key="1">
    <citation type="submission" date="2020-04" db="EMBL/GenBank/DDBJ databases">
        <authorList>
            <person name="Hitch T.C.A."/>
            <person name="Wylensek D."/>
            <person name="Clavel T."/>
        </authorList>
    </citation>
    <scope>NUCLEOTIDE SEQUENCE [LARGE SCALE GENOMIC DNA]</scope>
    <source>
        <strain evidence="2 3">WB01_NA02</strain>
    </source>
</reference>
<organism evidence="2 3">
    <name type="scientific">Clostridium beijerinckii</name>
    <name type="common">Clostridium MP</name>
    <dbReference type="NCBI Taxonomy" id="1520"/>
    <lineage>
        <taxon>Bacteria</taxon>
        <taxon>Bacillati</taxon>
        <taxon>Bacillota</taxon>
        <taxon>Clostridia</taxon>
        <taxon>Eubacteriales</taxon>
        <taxon>Clostridiaceae</taxon>
        <taxon>Clostridium</taxon>
    </lineage>
</organism>
<keyword evidence="1" id="KW-0812">Transmembrane</keyword>
<dbReference type="PANTHER" id="PTHR30093:SF43">
    <property type="entry name" value="SLR2015 PROTEIN"/>
    <property type="match status" value="1"/>
</dbReference>
<comment type="caution">
    <text evidence="2">The sequence shown here is derived from an EMBL/GenBank/DDBJ whole genome shotgun (WGS) entry which is preliminary data.</text>
</comment>
<keyword evidence="1" id="KW-0472">Membrane</keyword>
<protein>
    <submittedName>
        <fullName evidence="2">Prepilin-type N-terminal cleavage/methylation domain-containing protein</fullName>
    </submittedName>
</protein>
<keyword evidence="1" id="KW-1133">Transmembrane helix</keyword>
<evidence type="ECO:0000313" key="3">
    <source>
        <dbReference type="Proteomes" id="UP000587880"/>
    </source>
</evidence>